<gene>
    <name evidence="1" type="ORF">IJ22_05450</name>
</gene>
<dbReference type="EMBL" id="CP013652">
    <property type="protein sequence ID" value="ALS20932.1"/>
    <property type="molecule type" value="Genomic_DNA"/>
</dbReference>
<proteinExistence type="predicted"/>
<dbReference type="OrthoDB" id="2439488at2"/>
<accession>A0A0U2VXB3</accession>
<organism evidence="1 2">
    <name type="scientific">Paenibacillus naphthalenovorans</name>
    <dbReference type="NCBI Taxonomy" id="162209"/>
    <lineage>
        <taxon>Bacteria</taxon>
        <taxon>Bacillati</taxon>
        <taxon>Bacillota</taxon>
        <taxon>Bacilli</taxon>
        <taxon>Bacillales</taxon>
        <taxon>Paenibacillaceae</taxon>
        <taxon>Paenibacillus</taxon>
    </lineage>
</organism>
<dbReference type="KEGG" id="pnp:IJ22_05450"/>
<evidence type="ECO:0000313" key="1">
    <source>
        <dbReference type="EMBL" id="ALS20932.1"/>
    </source>
</evidence>
<dbReference type="STRING" id="162209.IJ22_05450"/>
<dbReference type="AlphaFoldDB" id="A0A0U2VXB3"/>
<evidence type="ECO:0000313" key="2">
    <source>
        <dbReference type="Proteomes" id="UP000061660"/>
    </source>
</evidence>
<keyword evidence="2" id="KW-1185">Reference proteome</keyword>
<dbReference type="InterPro" id="IPR020139">
    <property type="entry name" value="DUF2642"/>
</dbReference>
<dbReference type="RefSeq" id="WP_054819056.1">
    <property type="nucleotide sequence ID" value="NZ_BJCS01000002.1"/>
</dbReference>
<dbReference type="Pfam" id="PF10842">
    <property type="entry name" value="DUF2642"/>
    <property type="match status" value="1"/>
</dbReference>
<reference evidence="1 2" key="2">
    <citation type="journal article" date="2016" name="Genome Announc.">
        <title>Complete Genome Sequences of Two Interactive Moderate Thermophiles, Paenibacillus napthalenovorans 32O-Y and Paenibacillus sp. 32O-W.</title>
        <authorList>
            <person name="Butler R.R.III."/>
            <person name="Wang J."/>
            <person name="Stark B.C."/>
            <person name="Pombert J.F."/>
        </authorList>
    </citation>
    <scope>NUCLEOTIDE SEQUENCE [LARGE SCALE GENOMIC DNA]</scope>
    <source>
        <strain evidence="1 2">32O-Y</strain>
    </source>
</reference>
<name>A0A0U2VXB3_9BACL</name>
<sequence length="75" mass="8359">MNQPHVVQPQPVFQVDPFVVQALRAVLGKKLVVETIKGSVSGDLRDVKPDHVVVQQADGKPVYVRIFQIVWSMPV</sequence>
<reference evidence="2" key="1">
    <citation type="submission" date="2015-12" db="EMBL/GenBank/DDBJ databases">
        <title>Complete genome sequences of two moderately thermophilic Paenibacillus species.</title>
        <authorList>
            <person name="Butler R.III."/>
            <person name="Wang J."/>
            <person name="Stark B.C."/>
            <person name="Pombert J.-F."/>
        </authorList>
    </citation>
    <scope>NUCLEOTIDE SEQUENCE [LARGE SCALE GENOMIC DNA]</scope>
    <source>
        <strain evidence="2">32O-Y</strain>
    </source>
</reference>
<dbReference type="PATRIC" id="fig|162209.4.peg.578"/>
<protein>
    <submittedName>
        <fullName evidence="1">Uncharacterized protein</fullName>
    </submittedName>
</protein>
<dbReference type="Proteomes" id="UP000061660">
    <property type="component" value="Chromosome"/>
</dbReference>